<dbReference type="SMART" id="SM00852">
    <property type="entry name" value="MoCF_biosynth"/>
    <property type="match status" value="1"/>
</dbReference>
<dbReference type="AlphaFoldDB" id="A0A133U6N8"/>
<dbReference type="PANTHER" id="PTHR43232:SF2">
    <property type="entry name" value="MOLYBDENUM COFACTOR BIOSYNTHESIS PROTEIN B"/>
    <property type="match status" value="1"/>
</dbReference>
<accession>A0A133U6N8</accession>
<comment type="similarity">
    <text evidence="1">Belongs to the MoaB/Mog family.</text>
</comment>
<dbReference type="Pfam" id="PF00994">
    <property type="entry name" value="MoCF_biosynth"/>
    <property type="match status" value="1"/>
</dbReference>
<dbReference type="InterPro" id="IPR012245">
    <property type="entry name" value="MoaB"/>
</dbReference>
<feature type="domain" description="MoaB/Mog" evidence="3">
    <location>
        <begin position="17"/>
        <end position="165"/>
    </location>
</feature>
<reference evidence="4 5" key="1">
    <citation type="journal article" date="2016" name="Sci. Rep.">
        <title>Metabolic traits of an uncultured archaeal lineage -MSBL1- from brine pools of the Red Sea.</title>
        <authorList>
            <person name="Mwirichia R."/>
            <person name="Alam I."/>
            <person name="Rashid M."/>
            <person name="Vinu M."/>
            <person name="Ba-Alawi W."/>
            <person name="Anthony Kamau A."/>
            <person name="Kamanda Ngugi D."/>
            <person name="Goker M."/>
            <person name="Klenk H.P."/>
            <person name="Bajic V."/>
            <person name="Stingl U."/>
        </authorList>
    </citation>
    <scope>NUCLEOTIDE SEQUENCE [LARGE SCALE GENOMIC DNA]</scope>
    <source>
        <strain evidence="4">SCGC-AAA259B11</strain>
    </source>
</reference>
<dbReference type="CDD" id="cd00886">
    <property type="entry name" value="MogA_MoaB"/>
    <property type="match status" value="1"/>
</dbReference>
<evidence type="ECO:0000313" key="4">
    <source>
        <dbReference type="EMBL" id="KXA89853.1"/>
    </source>
</evidence>
<dbReference type="NCBIfam" id="TIGR00177">
    <property type="entry name" value="molyb_syn"/>
    <property type="match status" value="1"/>
</dbReference>
<proteinExistence type="inferred from homology"/>
<gene>
    <name evidence="4" type="ORF">AKJ61_02005</name>
</gene>
<dbReference type="PANTHER" id="PTHR43232">
    <property type="entry name" value="MOLYBDENUM COFACTOR BIOSYNTHESIS PROTEIN B"/>
    <property type="match status" value="1"/>
</dbReference>
<comment type="caution">
    <text evidence="4">The sequence shown here is derived from an EMBL/GenBank/DDBJ whole genome shotgun (WGS) entry which is preliminary data.</text>
</comment>
<dbReference type="SUPFAM" id="SSF53218">
    <property type="entry name" value="Molybdenum cofactor biosynthesis proteins"/>
    <property type="match status" value="1"/>
</dbReference>
<name>A0A133U6N8_9EURY</name>
<organism evidence="4 5">
    <name type="scientific">candidate division MSBL1 archaeon SCGC-AAA259B11</name>
    <dbReference type="NCBI Taxonomy" id="1698260"/>
    <lineage>
        <taxon>Archaea</taxon>
        <taxon>Methanobacteriati</taxon>
        <taxon>Methanobacteriota</taxon>
        <taxon>candidate division MSBL1</taxon>
    </lineage>
</organism>
<evidence type="ECO:0000313" key="5">
    <source>
        <dbReference type="Proteomes" id="UP000070184"/>
    </source>
</evidence>
<dbReference type="GO" id="GO:0006777">
    <property type="term" value="P:Mo-molybdopterin cofactor biosynthetic process"/>
    <property type="evidence" value="ECO:0007669"/>
    <property type="project" value="UniProtKB-KW"/>
</dbReference>
<keyword evidence="2" id="KW-0501">Molybdenum cofactor biosynthesis</keyword>
<dbReference type="InterPro" id="IPR008284">
    <property type="entry name" value="MoCF_biosynth_CS"/>
</dbReference>
<dbReference type="InterPro" id="IPR001453">
    <property type="entry name" value="MoaB/Mog_dom"/>
</dbReference>
<dbReference type="Gene3D" id="3.40.980.10">
    <property type="entry name" value="MoaB/Mog-like domain"/>
    <property type="match status" value="1"/>
</dbReference>
<sequence>MTTEEHRKEAPKELHVGVITVSDTRSAAMKEGRDEDESGKIIQERLKESEFTSERVVIPDEPDDLGEKLSEYLNDPEVDAIITTGGTGIAKRDITIDVARKFFDKELPGFGEFLRRKGYEMVGIFGILTRTTLGIAGKKPIFCLPGAPNSVRVGMDLITSDLAHIVKHARE</sequence>
<dbReference type="PIRSF" id="PIRSF006443">
    <property type="entry name" value="MoaB"/>
    <property type="match status" value="1"/>
</dbReference>
<protein>
    <recommendedName>
        <fullName evidence="3">MoaB/Mog domain-containing protein</fullName>
    </recommendedName>
</protein>
<dbReference type="PROSITE" id="PS01078">
    <property type="entry name" value="MOCF_BIOSYNTHESIS_1"/>
    <property type="match status" value="1"/>
</dbReference>
<dbReference type="Proteomes" id="UP000070184">
    <property type="component" value="Unassembled WGS sequence"/>
</dbReference>
<dbReference type="PATRIC" id="fig|1698260.3.peg.365"/>
<dbReference type="GO" id="GO:0005829">
    <property type="term" value="C:cytosol"/>
    <property type="evidence" value="ECO:0007669"/>
    <property type="project" value="TreeGrafter"/>
</dbReference>
<evidence type="ECO:0000256" key="2">
    <source>
        <dbReference type="ARBA" id="ARBA00023150"/>
    </source>
</evidence>
<dbReference type="EMBL" id="LHXK01000020">
    <property type="protein sequence ID" value="KXA89853.1"/>
    <property type="molecule type" value="Genomic_DNA"/>
</dbReference>
<evidence type="ECO:0000259" key="3">
    <source>
        <dbReference type="SMART" id="SM00852"/>
    </source>
</evidence>
<keyword evidence="5" id="KW-1185">Reference proteome</keyword>
<evidence type="ECO:0000256" key="1">
    <source>
        <dbReference type="ARBA" id="ARBA00006112"/>
    </source>
</evidence>
<dbReference type="InterPro" id="IPR036425">
    <property type="entry name" value="MoaB/Mog-like_dom_sf"/>
</dbReference>